<keyword evidence="1" id="KW-0328">Glycosyltransferase</keyword>
<dbReference type="AlphaFoldDB" id="A0A2N3PSV0"/>
<dbReference type="GO" id="GO:0009244">
    <property type="term" value="P:lipopolysaccharide core region biosynthetic process"/>
    <property type="evidence" value="ECO:0007669"/>
    <property type="project" value="TreeGrafter"/>
</dbReference>
<dbReference type="EMBL" id="PIUM01000020">
    <property type="protein sequence ID" value="PKU23480.1"/>
    <property type="molecule type" value="Genomic_DNA"/>
</dbReference>
<evidence type="ECO:0000256" key="2">
    <source>
        <dbReference type="ARBA" id="ARBA00022679"/>
    </source>
</evidence>
<organism evidence="3 4">
    <name type="scientific">Telmatospirillum siberiense</name>
    <dbReference type="NCBI Taxonomy" id="382514"/>
    <lineage>
        <taxon>Bacteria</taxon>
        <taxon>Pseudomonadati</taxon>
        <taxon>Pseudomonadota</taxon>
        <taxon>Alphaproteobacteria</taxon>
        <taxon>Rhodospirillales</taxon>
        <taxon>Rhodospirillaceae</taxon>
        <taxon>Telmatospirillum</taxon>
    </lineage>
</organism>
<dbReference type="OrthoDB" id="9797795at2"/>
<evidence type="ECO:0000313" key="3">
    <source>
        <dbReference type="EMBL" id="PKU23480.1"/>
    </source>
</evidence>
<sequence length="413" mass="46163">MNVDAMRRIDRWAGVPLCFFLTLARRLFPSRRSDATAPKRVLFIELSEMGSTILADPAMRKARQAFGAELYFVIFRRNAESLGFLRTIPEANVYTIREDSLLTLALDTLGFLAWTRRLRIDTVIDLELFSRFTALLTALCGATRRVGFYRFHNEGLYRGELLSHRVAYNPHIHIAKNFVALINALQGPADQVPFSKTVIDDAEIVIPHLPVAAAARTAMLARIRECRPDFDPEKQRIVLINPNASELLPQRRWPQEHFAALTARILAAWQDVLVLITGAPEEKAEAEHLRNRLNDPRLINFAGRQKLTELPALYSLATLMISNDSGPGHFAATSGMPVISLFGPETPALYGPLGEGACLTAGMACSPCVSAYNHRKTACREPLCMQMLLPDLVFEEVRRWLGKDGTALRSASR</sequence>
<dbReference type="PANTHER" id="PTHR30160:SF1">
    <property type="entry name" value="LIPOPOLYSACCHARIDE 1,2-N-ACETYLGLUCOSAMINETRANSFERASE-RELATED"/>
    <property type="match status" value="1"/>
</dbReference>
<protein>
    <submittedName>
        <fullName evidence="3">Glycosyltransferase family 9 protein</fullName>
    </submittedName>
</protein>
<dbReference type="SUPFAM" id="SSF53756">
    <property type="entry name" value="UDP-Glycosyltransferase/glycogen phosphorylase"/>
    <property type="match status" value="1"/>
</dbReference>
<evidence type="ECO:0000256" key="1">
    <source>
        <dbReference type="ARBA" id="ARBA00022676"/>
    </source>
</evidence>
<keyword evidence="2 3" id="KW-0808">Transferase</keyword>
<gene>
    <name evidence="3" type="ORF">CWS72_16650</name>
</gene>
<accession>A0A2N3PSV0</accession>
<dbReference type="CDD" id="cd03789">
    <property type="entry name" value="GT9_LPS_heptosyltransferase"/>
    <property type="match status" value="1"/>
</dbReference>
<proteinExistence type="predicted"/>
<dbReference type="RefSeq" id="WP_101251751.1">
    <property type="nucleotide sequence ID" value="NZ_PIUM01000020.1"/>
</dbReference>
<dbReference type="PANTHER" id="PTHR30160">
    <property type="entry name" value="TETRAACYLDISACCHARIDE 4'-KINASE-RELATED"/>
    <property type="match status" value="1"/>
</dbReference>
<dbReference type="GO" id="GO:0008713">
    <property type="term" value="F:ADP-heptose-lipopolysaccharide heptosyltransferase activity"/>
    <property type="evidence" value="ECO:0007669"/>
    <property type="project" value="TreeGrafter"/>
</dbReference>
<evidence type="ECO:0000313" key="4">
    <source>
        <dbReference type="Proteomes" id="UP000233293"/>
    </source>
</evidence>
<dbReference type="InterPro" id="IPR002201">
    <property type="entry name" value="Glyco_trans_9"/>
</dbReference>
<dbReference type="Gene3D" id="3.40.50.2000">
    <property type="entry name" value="Glycogen Phosphorylase B"/>
    <property type="match status" value="2"/>
</dbReference>
<dbReference type="InterPro" id="IPR051199">
    <property type="entry name" value="LPS_LOS_Heptosyltrfase"/>
</dbReference>
<dbReference type="Pfam" id="PF01075">
    <property type="entry name" value="Glyco_transf_9"/>
    <property type="match status" value="1"/>
</dbReference>
<name>A0A2N3PSV0_9PROT</name>
<keyword evidence="4" id="KW-1185">Reference proteome</keyword>
<dbReference type="Proteomes" id="UP000233293">
    <property type="component" value="Unassembled WGS sequence"/>
</dbReference>
<dbReference type="GO" id="GO:0005829">
    <property type="term" value="C:cytosol"/>
    <property type="evidence" value="ECO:0007669"/>
    <property type="project" value="TreeGrafter"/>
</dbReference>
<comment type="caution">
    <text evidence="3">The sequence shown here is derived from an EMBL/GenBank/DDBJ whole genome shotgun (WGS) entry which is preliminary data.</text>
</comment>
<reference evidence="4" key="1">
    <citation type="submission" date="2017-12" db="EMBL/GenBank/DDBJ databases">
        <title>Draft genome sequence of Telmatospirillum siberiense 26-4b1T, an acidotolerant peatland alphaproteobacterium potentially involved in sulfur cycling.</title>
        <authorList>
            <person name="Hausmann B."/>
            <person name="Pjevac P."/>
            <person name="Schreck K."/>
            <person name="Herbold C.W."/>
            <person name="Daims H."/>
            <person name="Wagner M."/>
            <person name="Pester M."/>
            <person name="Loy A."/>
        </authorList>
    </citation>
    <scope>NUCLEOTIDE SEQUENCE [LARGE SCALE GENOMIC DNA]</scope>
    <source>
        <strain evidence="4">26-4b1</strain>
    </source>
</reference>